<proteinExistence type="predicted"/>
<dbReference type="Proteomes" id="UP001302072">
    <property type="component" value="Chromosome"/>
</dbReference>
<feature type="transmembrane region" description="Helical" evidence="6">
    <location>
        <begin position="142"/>
        <end position="163"/>
    </location>
</feature>
<name>A0ABY9YKV5_9GAMM</name>
<feature type="transmembrane region" description="Helical" evidence="6">
    <location>
        <begin position="202"/>
        <end position="221"/>
    </location>
</feature>
<dbReference type="InterPro" id="IPR007895">
    <property type="entry name" value="MASE1"/>
</dbReference>
<keyword evidence="3 6" id="KW-0812">Transmembrane</keyword>
<evidence type="ECO:0000256" key="2">
    <source>
        <dbReference type="ARBA" id="ARBA00022475"/>
    </source>
</evidence>
<dbReference type="EMBL" id="CP115541">
    <property type="protein sequence ID" value="WNH51514.1"/>
    <property type="molecule type" value="Genomic_DNA"/>
</dbReference>
<keyword evidence="9" id="KW-1185">Reference proteome</keyword>
<feature type="transmembrane region" description="Helical" evidence="6">
    <location>
        <begin position="6"/>
        <end position="24"/>
    </location>
</feature>
<feature type="transmembrane region" description="Helical" evidence="6">
    <location>
        <begin position="73"/>
        <end position="94"/>
    </location>
</feature>
<evidence type="ECO:0000259" key="7">
    <source>
        <dbReference type="Pfam" id="PF05231"/>
    </source>
</evidence>
<dbReference type="RefSeq" id="WP_311190756.1">
    <property type="nucleotide sequence ID" value="NZ_CP115541.1"/>
</dbReference>
<organism evidence="8 9">
    <name type="scientific">Stenotrophomonas oahuensis</name>
    <dbReference type="NCBI Taxonomy" id="3003271"/>
    <lineage>
        <taxon>Bacteria</taxon>
        <taxon>Pseudomonadati</taxon>
        <taxon>Pseudomonadota</taxon>
        <taxon>Gammaproteobacteria</taxon>
        <taxon>Lysobacterales</taxon>
        <taxon>Lysobacteraceae</taxon>
        <taxon>Stenotrophomonas</taxon>
    </lineage>
</organism>
<feature type="transmembrane region" description="Helical" evidence="6">
    <location>
        <begin position="106"/>
        <end position="130"/>
    </location>
</feature>
<comment type="subcellular location">
    <subcellularLocation>
        <location evidence="1">Cell membrane</location>
        <topology evidence="1">Multi-pass membrane protein</topology>
    </subcellularLocation>
</comment>
<evidence type="ECO:0000256" key="3">
    <source>
        <dbReference type="ARBA" id="ARBA00022692"/>
    </source>
</evidence>
<evidence type="ECO:0000256" key="5">
    <source>
        <dbReference type="ARBA" id="ARBA00023136"/>
    </source>
</evidence>
<keyword evidence="5 6" id="KW-0472">Membrane</keyword>
<dbReference type="Pfam" id="PF05231">
    <property type="entry name" value="MASE1"/>
    <property type="match status" value="1"/>
</dbReference>
<accession>A0ABY9YKV5</accession>
<feature type="transmembrane region" description="Helical" evidence="6">
    <location>
        <begin position="226"/>
        <end position="242"/>
    </location>
</feature>
<sequence>MKSGNVKQGLLLAGVYAMACWGLWHLSVDQFFLPAGLRVAALIVVPPRLWPYLLLGEYAYFARLRGPMVDTHGLAWAVAGSAVLMPAVMAVVHLHRRMIATRNELWLPSVAALASAVTCVLKLLSIHLLWPTPPDTPVLHQATVYLIGDFTAILTLAPLALLWMRRTGTARSRRIAPRSAAAACILLGMGLAAALLPANLAQLRGGLLLLMALPAIALTVLHGWRGAAIAVPFWSIVTALSMHSTGLPGSFDASTYAWQQHLSLYGVALLSLGASLSYYHRQYRTRTRSEQQVLAQSRAALHASEVALRHRAQQMRRVGEGIDLSHAQMVQWLRAHGHSRLADSLLHTAEVCSRQFRAQTSMVYPAALEQIGLYLALQTSGIGQEWERSYRVLPPRFGGDPCRLSVDLQLAAYRTLTDAVSLLLEHEPGQLRVRVRCGQQRQMQGLVMTLRLLDPAQTISTATTVLAIERLSARIRACGGRIECRGRCIRVVLQEPVRVPAMSSHEYQNRFKAVSHTRD</sequence>
<evidence type="ECO:0000313" key="9">
    <source>
        <dbReference type="Proteomes" id="UP001302072"/>
    </source>
</evidence>
<evidence type="ECO:0000256" key="1">
    <source>
        <dbReference type="ARBA" id="ARBA00004651"/>
    </source>
</evidence>
<evidence type="ECO:0000313" key="8">
    <source>
        <dbReference type="EMBL" id="WNH51514.1"/>
    </source>
</evidence>
<protein>
    <submittedName>
        <fullName evidence="8">MASE1 domain-containing protein</fullName>
    </submittedName>
</protein>
<gene>
    <name evidence="8" type="ORF">PDM29_14270</name>
</gene>
<evidence type="ECO:0000256" key="4">
    <source>
        <dbReference type="ARBA" id="ARBA00022989"/>
    </source>
</evidence>
<feature type="transmembrane region" description="Helical" evidence="6">
    <location>
        <begin position="175"/>
        <end position="196"/>
    </location>
</feature>
<reference evidence="8 9" key="1">
    <citation type="submission" date="2022-12" db="EMBL/GenBank/DDBJ databases">
        <title>Two new species, Stenotrophomonas aracearum and Stenotrophomonas oahuensis, isolated from Anthurium (Araceae family) in Hawaii.</title>
        <authorList>
            <person name="Chunag S.C."/>
            <person name="Dobhal S."/>
            <person name="Alvarez A."/>
            <person name="Arif M."/>
        </authorList>
    </citation>
    <scope>NUCLEOTIDE SEQUENCE [LARGE SCALE GENOMIC DNA]</scope>
    <source>
        <strain evidence="8 9">A5586</strain>
    </source>
</reference>
<keyword evidence="4 6" id="KW-1133">Transmembrane helix</keyword>
<feature type="domain" description="MASE1" evidence="7">
    <location>
        <begin position="11"/>
        <end position="248"/>
    </location>
</feature>
<evidence type="ECO:0000256" key="6">
    <source>
        <dbReference type="SAM" id="Phobius"/>
    </source>
</evidence>
<feature type="transmembrane region" description="Helical" evidence="6">
    <location>
        <begin position="262"/>
        <end position="279"/>
    </location>
</feature>
<keyword evidence="2" id="KW-1003">Cell membrane</keyword>